<keyword evidence="1" id="KW-0433">Leucine-rich repeat</keyword>
<dbReference type="PRINTS" id="PR00364">
    <property type="entry name" value="DISEASERSIST"/>
</dbReference>
<dbReference type="InterPro" id="IPR042197">
    <property type="entry name" value="Apaf_helical"/>
</dbReference>
<dbReference type="InterPro" id="IPR027417">
    <property type="entry name" value="P-loop_NTPase"/>
</dbReference>
<dbReference type="Gene3D" id="3.80.10.10">
    <property type="entry name" value="Ribonuclease Inhibitor"/>
    <property type="match status" value="1"/>
</dbReference>
<dbReference type="InterPro" id="IPR000157">
    <property type="entry name" value="TIR_dom"/>
</dbReference>
<comment type="caution">
    <text evidence="7">The sequence shown here is derived from an EMBL/GenBank/DDBJ whole genome shotgun (WGS) entry which is preliminary data.</text>
</comment>
<protein>
    <recommendedName>
        <fullName evidence="6">TIR domain-containing protein</fullName>
    </recommendedName>
</protein>
<evidence type="ECO:0000256" key="2">
    <source>
        <dbReference type="ARBA" id="ARBA00022737"/>
    </source>
</evidence>
<keyword evidence="2" id="KW-0677">Repeat</keyword>
<keyword evidence="3" id="KW-0611">Plant defense</keyword>
<dbReference type="InterPro" id="IPR058192">
    <property type="entry name" value="WHD_ROQ1-like"/>
</dbReference>
<accession>A0AAE1JXC6</accession>
<dbReference type="PROSITE" id="PS50104">
    <property type="entry name" value="TIR"/>
    <property type="match status" value="1"/>
</dbReference>
<dbReference type="InterPro" id="IPR032675">
    <property type="entry name" value="LRR_dom_sf"/>
</dbReference>
<dbReference type="GO" id="GO:0043531">
    <property type="term" value="F:ADP binding"/>
    <property type="evidence" value="ECO:0007669"/>
    <property type="project" value="InterPro"/>
</dbReference>
<organism evidence="7 8">
    <name type="scientific">Acacia crassicarpa</name>
    <name type="common">northern wattle</name>
    <dbReference type="NCBI Taxonomy" id="499986"/>
    <lineage>
        <taxon>Eukaryota</taxon>
        <taxon>Viridiplantae</taxon>
        <taxon>Streptophyta</taxon>
        <taxon>Embryophyta</taxon>
        <taxon>Tracheophyta</taxon>
        <taxon>Spermatophyta</taxon>
        <taxon>Magnoliopsida</taxon>
        <taxon>eudicotyledons</taxon>
        <taxon>Gunneridae</taxon>
        <taxon>Pentapetalae</taxon>
        <taxon>rosids</taxon>
        <taxon>fabids</taxon>
        <taxon>Fabales</taxon>
        <taxon>Fabaceae</taxon>
        <taxon>Caesalpinioideae</taxon>
        <taxon>mimosoid clade</taxon>
        <taxon>Acacieae</taxon>
        <taxon>Acacia</taxon>
    </lineage>
</organism>
<dbReference type="SUPFAM" id="SSF52540">
    <property type="entry name" value="P-loop containing nucleoside triphosphate hydrolases"/>
    <property type="match status" value="1"/>
</dbReference>
<evidence type="ECO:0000313" key="8">
    <source>
        <dbReference type="Proteomes" id="UP001293593"/>
    </source>
</evidence>
<dbReference type="PANTHER" id="PTHR11017:SF479">
    <property type="entry name" value="DISEASE RESISTANCE PROTEIN (TIR-NBS-LRR CLASS) FAMILY"/>
    <property type="match status" value="1"/>
</dbReference>
<dbReference type="PANTHER" id="PTHR11017">
    <property type="entry name" value="LEUCINE-RICH REPEAT-CONTAINING PROTEIN"/>
    <property type="match status" value="1"/>
</dbReference>
<dbReference type="Pfam" id="PF23282">
    <property type="entry name" value="WHD_ROQ1"/>
    <property type="match status" value="1"/>
</dbReference>
<dbReference type="Gene3D" id="3.40.50.10140">
    <property type="entry name" value="Toll/interleukin-1 receptor homology (TIR) domain"/>
    <property type="match status" value="1"/>
</dbReference>
<feature type="domain" description="TIR" evidence="6">
    <location>
        <begin position="57"/>
        <end position="223"/>
    </location>
</feature>
<dbReference type="Pfam" id="PF07725">
    <property type="entry name" value="LRR_3"/>
    <property type="match status" value="1"/>
</dbReference>
<dbReference type="SUPFAM" id="SSF46785">
    <property type="entry name" value="Winged helix' DNA-binding domain"/>
    <property type="match status" value="1"/>
</dbReference>
<dbReference type="Gene3D" id="3.40.50.300">
    <property type="entry name" value="P-loop containing nucleotide triphosphate hydrolases"/>
    <property type="match status" value="1"/>
</dbReference>
<keyword evidence="8" id="KW-1185">Reference proteome</keyword>
<dbReference type="EMBL" id="JAWXYG010000011">
    <property type="protein sequence ID" value="KAK4259250.1"/>
    <property type="molecule type" value="Genomic_DNA"/>
</dbReference>
<dbReference type="AlphaFoldDB" id="A0AAE1JXC6"/>
<dbReference type="Gene3D" id="1.10.8.430">
    <property type="entry name" value="Helical domain of apoptotic protease-activating factors"/>
    <property type="match status" value="1"/>
</dbReference>
<sequence length="1001" mass="114687">MDATLSLLLIEAVLILLAIAISKAIGLISPLDDSCKDVDSIPTVSSPSRIISSPTATKYDVFLSFRGEDTRDAFSSYLYEALCNANIHTFMDHKLHKGQHIAPVLLKTIEESEISLIIFSKDYASSTWCMDELVHIMKCRDKYGRIVIPVFYNVDPSNIRKQDGSFGDGFAKLKFRFKHNLEKVQEWKNALIQSTKLSGWDSKNIRPESKLVKKIVEDILSKLNTESSFHVEGLVGIDHQIQKIEELLHEARIVGIWGMGGIGKTTLARAVFLKLNEKFEAFSFVGNVREQLKRIGLDELQKKCLEELLKDEDVKAYNLKSTSVKNRLHRKKILLILDDVDSSIAIEDLIKVSDWFGEGSRIIITSRDMQVLKNTSACRTYHVPQLDSHQALHLFSLKAFKQNEPSKSYLELSKWVVDYCEGNPLALIVLGCFLHGRGKEEWESAMKKLNQTLHKDIFNVLKLSFDGLDYTQKNVFLDLAFFLNEAWRISVEDCTRRIYDSFAHIEISVLKERSLISVHENGDIEMHALLMDMGLEISRQQLISNPEKPIRLWRHEDIYNFFHNDKGAEEVQCLSLDMSKIKRITLTTSNFQKMYNLKFLKLYKSERKKPSKVNIYGDLDSLPEELKFLFWIDCPLQSMPLSFCAENLVHLIMPNSRLQQLWDGNQQFPNLKKIDVSNSKYLMALPDLSDAPNLEKLEVDGCVNLAQIHSSNVLGKLTHLTLESCKRSRHIDFGGGSVNGTNKSGLVTINNFFDFNEFSFTKVTMKLLVSDDGNVITGFKFKLLFMPFEEILECRDYIESMKLILWTQSLSFLLPFVWTVHWSESPIEFGNFKQYFDCDHYYDSHVFGERIQIKMKEVGVEKKAQSSVVWPLIVRGDVVDEYYEEEECCSNNDKNYTLTRVPNYITRWSLLKQVSLKKSDIIGSGGLSIPQVWILRSLARSECCEGLQTLKDTRLCLDVPTRDWCGQDFCVSYVHSSECVRDMAMGALSLALFVFGTDIVF</sequence>
<dbReference type="InterPro" id="IPR035897">
    <property type="entry name" value="Toll_tir_struct_dom_sf"/>
</dbReference>
<evidence type="ECO:0000256" key="3">
    <source>
        <dbReference type="ARBA" id="ARBA00022821"/>
    </source>
</evidence>
<dbReference type="GO" id="GO:0007165">
    <property type="term" value="P:signal transduction"/>
    <property type="evidence" value="ECO:0007669"/>
    <property type="project" value="InterPro"/>
</dbReference>
<evidence type="ECO:0000256" key="1">
    <source>
        <dbReference type="ARBA" id="ARBA00022614"/>
    </source>
</evidence>
<dbReference type="Proteomes" id="UP001293593">
    <property type="component" value="Unassembled WGS sequence"/>
</dbReference>
<dbReference type="GO" id="GO:0006952">
    <property type="term" value="P:defense response"/>
    <property type="evidence" value="ECO:0007669"/>
    <property type="project" value="UniProtKB-KW"/>
</dbReference>
<dbReference type="InterPro" id="IPR002182">
    <property type="entry name" value="NB-ARC"/>
</dbReference>
<reference evidence="7" key="1">
    <citation type="submission" date="2023-10" db="EMBL/GenBank/DDBJ databases">
        <title>Chromosome-level genome of the transformable northern wattle, Acacia crassicarpa.</title>
        <authorList>
            <person name="Massaro I."/>
            <person name="Sinha N.R."/>
            <person name="Poethig S."/>
            <person name="Leichty A.R."/>
        </authorList>
    </citation>
    <scope>NUCLEOTIDE SEQUENCE</scope>
    <source>
        <strain evidence="7">Acra3RX</strain>
        <tissue evidence="7">Leaf</tissue>
    </source>
</reference>
<keyword evidence="4" id="KW-0520">NAD</keyword>
<dbReference type="SUPFAM" id="SSF52200">
    <property type="entry name" value="Toll/Interleukin receptor TIR domain"/>
    <property type="match status" value="1"/>
</dbReference>
<feature type="signal peptide" evidence="5">
    <location>
        <begin position="1"/>
        <end position="24"/>
    </location>
</feature>
<dbReference type="FunFam" id="3.40.50.10140:FF:000007">
    <property type="entry name" value="Disease resistance protein (TIR-NBS-LRR class)"/>
    <property type="match status" value="1"/>
</dbReference>
<dbReference type="InterPro" id="IPR036390">
    <property type="entry name" value="WH_DNA-bd_sf"/>
</dbReference>
<evidence type="ECO:0000259" key="6">
    <source>
        <dbReference type="PROSITE" id="PS50104"/>
    </source>
</evidence>
<evidence type="ECO:0000256" key="4">
    <source>
        <dbReference type="ARBA" id="ARBA00023027"/>
    </source>
</evidence>
<dbReference type="InterPro" id="IPR044974">
    <property type="entry name" value="Disease_R_plants"/>
</dbReference>
<dbReference type="Pfam" id="PF01582">
    <property type="entry name" value="TIR"/>
    <property type="match status" value="1"/>
</dbReference>
<dbReference type="InterPro" id="IPR011713">
    <property type="entry name" value="Leu-rich_rpt_3"/>
</dbReference>
<dbReference type="SUPFAM" id="SSF52058">
    <property type="entry name" value="L domain-like"/>
    <property type="match status" value="1"/>
</dbReference>
<evidence type="ECO:0000313" key="7">
    <source>
        <dbReference type="EMBL" id="KAK4259250.1"/>
    </source>
</evidence>
<dbReference type="SMART" id="SM00255">
    <property type="entry name" value="TIR"/>
    <property type="match status" value="1"/>
</dbReference>
<gene>
    <name evidence="7" type="ORF">QN277_005598</name>
</gene>
<proteinExistence type="predicted"/>
<name>A0AAE1JXC6_9FABA</name>
<keyword evidence="5" id="KW-0732">Signal</keyword>
<evidence type="ECO:0000256" key="5">
    <source>
        <dbReference type="SAM" id="SignalP"/>
    </source>
</evidence>
<dbReference type="Pfam" id="PF00931">
    <property type="entry name" value="NB-ARC"/>
    <property type="match status" value="1"/>
</dbReference>
<feature type="chain" id="PRO_5042205572" description="TIR domain-containing protein" evidence="5">
    <location>
        <begin position="25"/>
        <end position="1001"/>
    </location>
</feature>